<reference evidence="1" key="4">
    <citation type="submission" date="2019-03" db="UniProtKB">
        <authorList>
            <consortium name="EnsemblPlants"/>
        </authorList>
    </citation>
    <scope>IDENTIFICATION</scope>
</reference>
<reference evidence="1" key="5">
    <citation type="journal article" date="2021" name="G3 (Bethesda)">
        <title>Aegilops tauschii genome assembly Aet v5.0 features greater sequence contiguity and improved annotation.</title>
        <authorList>
            <person name="Wang L."/>
            <person name="Zhu T."/>
            <person name="Rodriguez J.C."/>
            <person name="Deal K.R."/>
            <person name="Dubcovsky J."/>
            <person name="McGuire P.E."/>
            <person name="Lux T."/>
            <person name="Spannagl M."/>
            <person name="Mayer K.F.X."/>
            <person name="Baldrich P."/>
            <person name="Meyers B.C."/>
            <person name="Huo N."/>
            <person name="Gu Y.Q."/>
            <person name="Zhou H."/>
            <person name="Devos K.M."/>
            <person name="Bennetzen J.L."/>
            <person name="Unver T."/>
            <person name="Budak H."/>
            <person name="Gulick P.J."/>
            <person name="Galiba G."/>
            <person name="Kalapos B."/>
            <person name="Nelson D.R."/>
            <person name="Li P."/>
            <person name="You F.M."/>
            <person name="Luo M.C."/>
            <person name="Dvorak J."/>
        </authorList>
    </citation>
    <scope>NUCLEOTIDE SEQUENCE [LARGE SCALE GENOMIC DNA]</scope>
    <source>
        <strain evidence="1">cv. AL8/78</strain>
    </source>
</reference>
<evidence type="ECO:0000313" key="1">
    <source>
        <dbReference type="EnsemblPlants" id="AET7Gv20649000.6"/>
    </source>
</evidence>
<accession>A0A453RP48</accession>
<reference evidence="1" key="3">
    <citation type="journal article" date="2017" name="Nature">
        <title>Genome sequence of the progenitor of the wheat D genome Aegilops tauschii.</title>
        <authorList>
            <person name="Luo M.C."/>
            <person name="Gu Y.Q."/>
            <person name="Puiu D."/>
            <person name="Wang H."/>
            <person name="Twardziok S.O."/>
            <person name="Deal K.R."/>
            <person name="Huo N."/>
            <person name="Zhu T."/>
            <person name="Wang L."/>
            <person name="Wang Y."/>
            <person name="McGuire P.E."/>
            <person name="Liu S."/>
            <person name="Long H."/>
            <person name="Ramasamy R.K."/>
            <person name="Rodriguez J.C."/>
            <person name="Van S.L."/>
            <person name="Yuan L."/>
            <person name="Wang Z."/>
            <person name="Xia Z."/>
            <person name="Xiao L."/>
            <person name="Anderson O.D."/>
            <person name="Ouyang S."/>
            <person name="Liang Y."/>
            <person name="Zimin A.V."/>
            <person name="Pertea G."/>
            <person name="Qi P."/>
            <person name="Bennetzen J.L."/>
            <person name="Dai X."/>
            <person name="Dawson M.W."/>
            <person name="Muller H.G."/>
            <person name="Kugler K."/>
            <person name="Rivarola-Duarte L."/>
            <person name="Spannagl M."/>
            <person name="Mayer K.F.X."/>
            <person name="Lu F.H."/>
            <person name="Bevan M.W."/>
            <person name="Leroy P."/>
            <person name="Li P."/>
            <person name="You F.M."/>
            <person name="Sun Q."/>
            <person name="Liu Z."/>
            <person name="Lyons E."/>
            <person name="Wicker T."/>
            <person name="Salzberg S.L."/>
            <person name="Devos K.M."/>
            <person name="Dvorak J."/>
        </authorList>
    </citation>
    <scope>NUCLEOTIDE SEQUENCE [LARGE SCALE GENOMIC DNA]</scope>
    <source>
        <strain evidence="1">cv. AL8/78</strain>
    </source>
</reference>
<protein>
    <submittedName>
        <fullName evidence="1">Uncharacterized protein</fullName>
    </submittedName>
</protein>
<proteinExistence type="predicted"/>
<reference evidence="2" key="1">
    <citation type="journal article" date="2014" name="Science">
        <title>Ancient hybridizations among the ancestral genomes of bread wheat.</title>
        <authorList>
            <consortium name="International Wheat Genome Sequencing Consortium,"/>
            <person name="Marcussen T."/>
            <person name="Sandve S.R."/>
            <person name="Heier L."/>
            <person name="Spannagl M."/>
            <person name="Pfeifer M."/>
            <person name="Jakobsen K.S."/>
            <person name="Wulff B.B."/>
            <person name="Steuernagel B."/>
            <person name="Mayer K.F."/>
            <person name="Olsen O.A."/>
        </authorList>
    </citation>
    <scope>NUCLEOTIDE SEQUENCE [LARGE SCALE GENOMIC DNA]</scope>
    <source>
        <strain evidence="2">cv. AL8/78</strain>
    </source>
</reference>
<dbReference type="Proteomes" id="UP000015105">
    <property type="component" value="Chromosome 7D"/>
</dbReference>
<name>A0A453RP48_AEGTS</name>
<sequence>VPEVLVQKPNLEHGGSVLATPKIKVLSCYLQHPASTPYCLVCWAAPRRPLATLFTLRTASQLASARFSAQ</sequence>
<dbReference type="Gramene" id="AET7Gv20649000.6">
    <property type="protein sequence ID" value="AET7Gv20649000.6"/>
    <property type="gene ID" value="AET7Gv20649000"/>
</dbReference>
<reference evidence="2" key="2">
    <citation type="journal article" date="2017" name="Nat. Plants">
        <title>The Aegilops tauschii genome reveals multiple impacts of transposons.</title>
        <authorList>
            <person name="Zhao G."/>
            <person name="Zou C."/>
            <person name="Li K."/>
            <person name="Wang K."/>
            <person name="Li T."/>
            <person name="Gao L."/>
            <person name="Zhang X."/>
            <person name="Wang H."/>
            <person name="Yang Z."/>
            <person name="Liu X."/>
            <person name="Jiang W."/>
            <person name="Mao L."/>
            <person name="Kong X."/>
            <person name="Jiao Y."/>
            <person name="Jia J."/>
        </authorList>
    </citation>
    <scope>NUCLEOTIDE SEQUENCE [LARGE SCALE GENOMIC DNA]</scope>
    <source>
        <strain evidence="2">cv. AL8/78</strain>
    </source>
</reference>
<dbReference type="AlphaFoldDB" id="A0A453RP48"/>
<dbReference type="EnsemblPlants" id="AET7Gv20649000.6">
    <property type="protein sequence ID" value="AET7Gv20649000.6"/>
    <property type="gene ID" value="AET7Gv20649000"/>
</dbReference>
<keyword evidence="2" id="KW-1185">Reference proteome</keyword>
<organism evidence="1 2">
    <name type="scientific">Aegilops tauschii subsp. strangulata</name>
    <name type="common">Goatgrass</name>
    <dbReference type="NCBI Taxonomy" id="200361"/>
    <lineage>
        <taxon>Eukaryota</taxon>
        <taxon>Viridiplantae</taxon>
        <taxon>Streptophyta</taxon>
        <taxon>Embryophyta</taxon>
        <taxon>Tracheophyta</taxon>
        <taxon>Spermatophyta</taxon>
        <taxon>Magnoliopsida</taxon>
        <taxon>Liliopsida</taxon>
        <taxon>Poales</taxon>
        <taxon>Poaceae</taxon>
        <taxon>BOP clade</taxon>
        <taxon>Pooideae</taxon>
        <taxon>Triticodae</taxon>
        <taxon>Triticeae</taxon>
        <taxon>Triticinae</taxon>
        <taxon>Aegilops</taxon>
    </lineage>
</organism>
<evidence type="ECO:0000313" key="2">
    <source>
        <dbReference type="Proteomes" id="UP000015105"/>
    </source>
</evidence>